<evidence type="ECO:0000313" key="4">
    <source>
        <dbReference type="EMBL" id="MBZ5715691.1"/>
    </source>
</evidence>
<dbReference type="Gene3D" id="1.10.540.10">
    <property type="entry name" value="Acyl-CoA dehydrogenase/oxidase, N-terminal domain"/>
    <property type="match status" value="1"/>
</dbReference>
<evidence type="ECO:0000256" key="1">
    <source>
        <dbReference type="ARBA" id="ARBA00023002"/>
    </source>
</evidence>
<dbReference type="Pfam" id="PF02771">
    <property type="entry name" value="Acyl-CoA_dh_N"/>
    <property type="match status" value="1"/>
</dbReference>
<dbReference type="InterPro" id="IPR036736">
    <property type="entry name" value="ACP-like_sf"/>
</dbReference>
<protein>
    <submittedName>
        <fullName evidence="4">Acyl-CoA dehydrogenase family protein</fullName>
    </submittedName>
</protein>
<dbReference type="InterPro" id="IPR036250">
    <property type="entry name" value="AcylCo_DH-like_C"/>
</dbReference>
<dbReference type="InterPro" id="IPR009100">
    <property type="entry name" value="AcylCoA_DH/oxidase_NM_dom_sf"/>
</dbReference>
<evidence type="ECO:0000259" key="3">
    <source>
        <dbReference type="PROSITE" id="PS50075"/>
    </source>
</evidence>
<dbReference type="InterPro" id="IPR037069">
    <property type="entry name" value="AcylCoA_DH/ox_N_sf"/>
</dbReference>
<keyword evidence="1" id="KW-0560">Oxidoreductase</keyword>
<gene>
    <name evidence="4" type="ORF">K7C98_41230</name>
</gene>
<sequence>MLGAVVSSHSTLRPRECSAATGPSIAEVPGPSVEPVLRRVRSLLLAVDADLDASELAPERSLTRDLGFDSVRLGALLDRIRQAFDDVDLTPWLIEAAQRGDDTIAGLAAALAGSPARADYVALARELAAGFAPRAREYDESGRFPHENFAELVASGYTAMTVPRRHGGGGASLEEVCRAQEALATGCASTAFAVNMHIHGVALLSAAAGSTIEWAYEAIVREGALLAGGFSEPDVGGHWLRSTTRATPVPGGYRLRGTKGFFSGYPASGLVFLSAAIPDERGVESPVGFLLPRPAAGIRVAAEWSAGGMRATGSHTLEIDDLHVASRYRIGAPGELPLLFMRACHWAWCSFAAVFVGIAGAALEHVAHSQRRRTLQVVSGPLARLPGVQFRVAEMHVKLAAARACLYRAVRSVQDEPAADPLAHYIDMSLMKTTVCRLAHEIVTLAVEVEGGSGYASVSPIQRMYRDVAAGLLVPPVTDVTLEWAGKQALGIPVLGEPRWAV</sequence>
<dbReference type="PANTHER" id="PTHR43884">
    <property type="entry name" value="ACYL-COA DEHYDROGENASE"/>
    <property type="match status" value="1"/>
</dbReference>
<feature type="domain" description="Carrier" evidence="3">
    <location>
        <begin position="31"/>
        <end position="115"/>
    </location>
</feature>
<name>A0ABS7U5M6_9BACT</name>
<evidence type="ECO:0000313" key="5">
    <source>
        <dbReference type="Proteomes" id="UP001139031"/>
    </source>
</evidence>
<evidence type="ECO:0000256" key="2">
    <source>
        <dbReference type="SAM" id="MobiDB-lite"/>
    </source>
</evidence>
<dbReference type="InterPro" id="IPR013107">
    <property type="entry name" value="Acyl-CoA_DH_C"/>
</dbReference>
<dbReference type="CDD" id="cd00567">
    <property type="entry name" value="ACAD"/>
    <property type="match status" value="1"/>
</dbReference>
<dbReference type="RefSeq" id="WP_224197425.1">
    <property type="nucleotide sequence ID" value="NZ_JAIRAU010000057.1"/>
</dbReference>
<dbReference type="SUPFAM" id="SSF56645">
    <property type="entry name" value="Acyl-CoA dehydrogenase NM domain-like"/>
    <property type="match status" value="1"/>
</dbReference>
<dbReference type="Gene3D" id="1.10.1200.10">
    <property type="entry name" value="ACP-like"/>
    <property type="match status" value="1"/>
</dbReference>
<comment type="caution">
    <text evidence="4">The sequence shown here is derived from an EMBL/GenBank/DDBJ whole genome shotgun (WGS) entry which is preliminary data.</text>
</comment>
<proteinExistence type="predicted"/>
<dbReference type="Pfam" id="PF08028">
    <property type="entry name" value="Acyl-CoA_dh_2"/>
    <property type="match status" value="1"/>
</dbReference>
<dbReference type="Gene3D" id="1.20.140.10">
    <property type="entry name" value="Butyryl-CoA Dehydrogenase, subunit A, domain 3"/>
    <property type="match status" value="1"/>
</dbReference>
<organism evidence="4 5">
    <name type="scientific">Nannocystis pusilla</name>
    <dbReference type="NCBI Taxonomy" id="889268"/>
    <lineage>
        <taxon>Bacteria</taxon>
        <taxon>Pseudomonadati</taxon>
        <taxon>Myxococcota</taxon>
        <taxon>Polyangia</taxon>
        <taxon>Nannocystales</taxon>
        <taxon>Nannocystaceae</taxon>
        <taxon>Nannocystis</taxon>
    </lineage>
</organism>
<dbReference type="Gene3D" id="2.40.110.10">
    <property type="entry name" value="Butyryl-CoA Dehydrogenase, subunit A, domain 2"/>
    <property type="match status" value="1"/>
</dbReference>
<dbReference type="SUPFAM" id="SSF47203">
    <property type="entry name" value="Acyl-CoA dehydrogenase C-terminal domain-like"/>
    <property type="match status" value="1"/>
</dbReference>
<dbReference type="SUPFAM" id="SSF47336">
    <property type="entry name" value="ACP-like"/>
    <property type="match status" value="1"/>
</dbReference>
<dbReference type="InterPro" id="IPR009081">
    <property type="entry name" value="PP-bd_ACP"/>
</dbReference>
<keyword evidence="5" id="KW-1185">Reference proteome</keyword>
<dbReference type="Proteomes" id="UP001139031">
    <property type="component" value="Unassembled WGS sequence"/>
</dbReference>
<dbReference type="PANTHER" id="PTHR43884:SF25">
    <property type="entry name" value="ACYL-COA DEHYDROGENASE YDBM-RELATED"/>
    <property type="match status" value="1"/>
</dbReference>
<accession>A0ABS7U5M6</accession>
<dbReference type="EMBL" id="JAIRAU010000057">
    <property type="protein sequence ID" value="MBZ5715691.1"/>
    <property type="molecule type" value="Genomic_DNA"/>
</dbReference>
<dbReference type="InterPro" id="IPR013786">
    <property type="entry name" value="AcylCoA_DH/ox_N"/>
</dbReference>
<dbReference type="InterPro" id="IPR046373">
    <property type="entry name" value="Acyl-CoA_Oxase/DH_mid-dom_sf"/>
</dbReference>
<dbReference type="PROSITE" id="PS50075">
    <property type="entry name" value="CARRIER"/>
    <property type="match status" value="1"/>
</dbReference>
<reference evidence="4" key="1">
    <citation type="submission" date="2021-08" db="EMBL/GenBank/DDBJ databases">
        <authorList>
            <person name="Stevens D.C."/>
        </authorList>
    </citation>
    <scope>NUCLEOTIDE SEQUENCE</scope>
    <source>
        <strain evidence="4">DSM 53165</strain>
    </source>
</reference>
<feature type="region of interest" description="Disordered" evidence="2">
    <location>
        <begin position="1"/>
        <end position="23"/>
    </location>
</feature>